<feature type="transmembrane region" description="Helical" evidence="6">
    <location>
        <begin position="89"/>
        <end position="111"/>
    </location>
</feature>
<dbReference type="SUPFAM" id="SSF48652">
    <property type="entry name" value="Tetraspanin"/>
    <property type="match status" value="1"/>
</dbReference>
<evidence type="ECO:0000313" key="8">
    <source>
        <dbReference type="Proteomes" id="UP001044222"/>
    </source>
</evidence>
<dbReference type="Proteomes" id="UP001044222">
    <property type="component" value="Unassembled WGS sequence"/>
</dbReference>
<dbReference type="Gene3D" id="1.10.1450.10">
    <property type="entry name" value="Tetraspanin"/>
    <property type="match status" value="1"/>
</dbReference>
<accession>A0A9D3MV82</accession>
<sequence length="196" mass="21267">MAVSGCGLLCKYVLIIFNILFGLLGIAMFGLGLWLRFSSSTGGFFNIDFNTRQFVIGVTVLILIGAVMVIISAFGDYGACSENKTALRVFYFTVGLLAIAVILAGILAYFYSDKVGDEMSAFYTTVYTKYVNKEDPGLSVTLKIFHNALHCCGIGGALEPFARDTCPSTKGFLDALSIPACPKVIQSCSRPELQWF</sequence>
<evidence type="ECO:0000256" key="3">
    <source>
        <dbReference type="ARBA" id="ARBA00022989"/>
    </source>
</evidence>
<keyword evidence="8" id="KW-1185">Reference proteome</keyword>
<reference evidence="7" key="1">
    <citation type="submission" date="2021-01" db="EMBL/GenBank/DDBJ databases">
        <title>A chromosome-scale assembly of European eel, Anguilla anguilla.</title>
        <authorList>
            <person name="Henkel C."/>
            <person name="Jong-Raadsen S.A."/>
            <person name="Dufour S."/>
            <person name="Weltzien F.-A."/>
            <person name="Palstra A.P."/>
            <person name="Pelster B."/>
            <person name="Spaink H.P."/>
            <person name="Van Den Thillart G.E."/>
            <person name="Jansen H."/>
            <person name="Zahm M."/>
            <person name="Klopp C."/>
            <person name="Cedric C."/>
            <person name="Louis A."/>
            <person name="Berthelot C."/>
            <person name="Parey E."/>
            <person name="Roest Crollius H."/>
            <person name="Montfort J."/>
            <person name="Robinson-Rechavi M."/>
            <person name="Bucao C."/>
            <person name="Bouchez O."/>
            <person name="Gislard M."/>
            <person name="Lluch J."/>
            <person name="Milhes M."/>
            <person name="Lampietro C."/>
            <person name="Lopez Roques C."/>
            <person name="Donnadieu C."/>
            <person name="Braasch I."/>
            <person name="Desvignes T."/>
            <person name="Postlethwait J."/>
            <person name="Bobe J."/>
            <person name="Guiguen Y."/>
            <person name="Dirks R."/>
        </authorList>
    </citation>
    <scope>NUCLEOTIDE SEQUENCE</scope>
    <source>
        <strain evidence="7">Tag_6206</strain>
        <tissue evidence="7">Liver</tissue>
    </source>
</reference>
<proteinExistence type="predicted"/>
<keyword evidence="4 6" id="KW-0472">Membrane</keyword>
<name>A0A9D3MV82_ANGAN</name>
<dbReference type="GO" id="GO:0005886">
    <property type="term" value="C:plasma membrane"/>
    <property type="evidence" value="ECO:0007669"/>
    <property type="project" value="TreeGrafter"/>
</dbReference>
<evidence type="ECO:0000256" key="6">
    <source>
        <dbReference type="SAM" id="Phobius"/>
    </source>
</evidence>
<dbReference type="AlphaFoldDB" id="A0A9D3MV82"/>
<dbReference type="PANTHER" id="PTHR19282:SF216">
    <property type="entry name" value="TETRASPANIN-1"/>
    <property type="match status" value="1"/>
</dbReference>
<dbReference type="PRINTS" id="PR00259">
    <property type="entry name" value="TMFOUR"/>
</dbReference>
<keyword evidence="5" id="KW-0325">Glycoprotein</keyword>
<dbReference type="Pfam" id="PF00335">
    <property type="entry name" value="Tetraspanin"/>
    <property type="match status" value="1"/>
</dbReference>
<dbReference type="InterPro" id="IPR018499">
    <property type="entry name" value="Tetraspanin/Peripherin"/>
</dbReference>
<evidence type="ECO:0000313" key="7">
    <source>
        <dbReference type="EMBL" id="KAG5853915.1"/>
    </source>
</evidence>
<evidence type="ECO:0000256" key="2">
    <source>
        <dbReference type="ARBA" id="ARBA00022692"/>
    </source>
</evidence>
<keyword evidence="2 6" id="KW-0812">Transmembrane</keyword>
<gene>
    <name evidence="7" type="ORF">ANANG_G00031910</name>
</gene>
<comment type="caution">
    <text evidence="7">The sequence shown here is derived from an EMBL/GenBank/DDBJ whole genome shotgun (WGS) entry which is preliminary data.</text>
</comment>
<evidence type="ECO:0000256" key="4">
    <source>
        <dbReference type="ARBA" id="ARBA00023136"/>
    </source>
</evidence>
<evidence type="ECO:0000256" key="5">
    <source>
        <dbReference type="ARBA" id="ARBA00023180"/>
    </source>
</evidence>
<protein>
    <recommendedName>
        <fullName evidence="9">Tetraspanin</fullName>
    </recommendedName>
</protein>
<dbReference type="PANTHER" id="PTHR19282">
    <property type="entry name" value="TETRASPANIN"/>
    <property type="match status" value="1"/>
</dbReference>
<keyword evidence="3 6" id="KW-1133">Transmembrane helix</keyword>
<dbReference type="GO" id="GO:0012505">
    <property type="term" value="C:endomembrane system"/>
    <property type="evidence" value="ECO:0007669"/>
    <property type="project" value="UniProtKB-SubCell"/>
</dbReference>
<dbReference type="InterPro" id="IPR008952">
    <property type="entry name" value="Tetraspanin_EC2_sf"/>
</dbReference>
<comment type="subcellular location">
    <subcellularLocation>
        <location evidence="1">Endomembrane system</location>
        <topology evidence="1">Multi-pass membrane protein</topology>
    </subcellularLocation>
</comment>
<feature type="transmembrane region" description="Helical" evidence="6">
    <location>
        <begin position="12"/>
        <end position="34"/>
    </location>
</feature>
<organism evidence="7 8">
    <name type="scientific">Anguilla anguilla</name>
    <name type="common">European freshwater eel</name>
    <name type="synonym">Muraena anguilla</name>
    <dbReference type="NCBI Taxonomy" id="7936"/>
    <lineage>
        <taxon>Eukaryota</taxon>
        <taxon>Metazoa</taxon>
        <taxon>Chordata</taxon>
        <taxon>Craniata</taxon>
        <taxon>Vertebrata</taxon>
        <taxon>Euteleostomi</taxon>
        <taxon>Actinopterygii</taxon>
        <taxon>Neopterygii</taxon>
        <taxon>Teleostei</taxon>
        <taxon>Anguilliformes</taxon>
        <taxon>Anguillidae</taxon>
        <taxon>Anguilla</taxon>
    </lineage>
</organism>
<dbReference type="EMBL" id="JAFIRN010000002">
    <property type="protein sequence ID" value="KAG5853915.1"/>
    <property type="molecule type" value="Genomic_DNA"/>
</dbReference>
<evidence type="ECO:0008006" key="9">
    <source>
        <dbReference type="Google" id="ProtNLM"/>
    </source>
</evidence>
<feature type="transmembrane region" description="Helical" evidence="6">
    <location>
        <begin position="54"/>
        <end position="77"/>
    </location>
</feature>
<evidence type="ECO:0000256" key="1">
    <source>
        <dbReference type="ARBA" id="ARBA00004127"/>
    </source>
</evidence>